<feature type="domain" description="MIR" evidence="3">
    <location>
        <begin position="176"/>
        <end position="231"/>
    </location>
</feature>
<gene>
    <name evidence="4" type="ORF">R3P38DRAFT_2690799</name>
</gene>
<dbReference type="InterPro" id="IPR016093">
    <property type="entry name" value="MIR_motif"/>
</dbReference>
<dbReference type="InterPro" id="IPR027005">
    <property type="entry name" value="PMT-like"/>
</dbReference>
<dbReference type="GO" id="GO:0004169">
    <property type="term" value="F:dolichyl-phosphate-mannose-protein mannosyltransferase activity"/>
    <property type="evidence" value="ECO:0007669"/>
    <property type="project" value="TreeGrafter"/>
</dbReference>
<protein>
    <submittedName>
        <fullName evidence="4">Glycosyltransferase family 39 protein</fullName>
    </submittedName>
</protein>
<evidence type="ECO:0000259" key="3">
    <source>
        <dbReference type="PROSITE" id="PS50919"/>
    </source>
</evidence>
<keyword evidence="5" id="KW-1185">Reference proteome</keyword>
<accession>A0AAW0D1X9</accession>
<keyword evidence="2" id="KW-0732">Signal</keyword>
<dbReference type="EMBL" id="JAWWNJ010000011">
    <property type="protein sequence ID" value="KAK7044958.1"/>
    <property type="molecule type" value="Genomic_DNA"/>
</dbReference>
<feature type="domain" description="MIR" evidence="3">
    <location>
        <begin position="42"/>
        <end position="99"/>
    </location>
</feature>
<dbReference type="PROSITE" id="PS50919">
    <property type="entry name" value="MIR"/>
    <property type="match status" value="3"/>
</dbReference>
<dbReference type="Gene3D" id="2.80.10.50">
    <property type="match status" value="1"/>
</dbReference>
<reference evidence="4 5" key="1">
    <citation type="journal article" date="2024" name="J Genomics">
        <title>Draft genome sequencing and assembly of Favolaschia claudopus CIRM-BRFM 2984 isolated from oak limbs.</title>
        <authorList>
            <person name="Navarro D."/>
            <person name="Drula E."/>
            <person name="Chaduli D."/>
            <person name="Cazenave R."/>
            <person name="Ahrendt S."/>
            <person name="Wang J."/>
            <person name="Lipzen A."/>
            <person name="Daum C."/>
            <person name="Barry K."/>
            <person name="Grigoriev I.V."/>
            <person name="Favel A."/>
            <person name="Rosso M.N."/>
            <person name="Martin F."/>
        </authorList>
    </citation>
    <scope>NUCLEOTIDE SEQUENCE [LARGE SCALE GENOMIC DNA]</scope>
    <source>
        <strain evidence="4 5">CIRM-BRFM 2984</strain>
    </source>
</reference>
<evidence type="ECO:0000313" key="5">
    <source>
        <dbReference type="Proteomes" id="UP001362999"/>
    </source>
</evidence>
<dbReference type="Proteomes" id="UP001362999">
    <property type="component" value="Unassembled WGS sequence"/>
</dbReference>
<evidence type="ECO:0000256" key="1">
    <source>
        <dbReference type="ARBA" id="ARBA00022737"/>
    </source>
</evidence>
<dbReference type="InterPro" id="IPR036300">
    <property type="entry name" value="MIR_dom_sf"/>
</dbReference>
<keyword evidence="1" id="KW-0677">Repeat</keyword>
<dbReference type="AlphaFoldDB" id="A0AAW0D1X9"/>
<evidence type="ECO:0000313" key="4">
    <source>
        <dbReference type="EMBL" id="KAK7044958.1"/>
    </source>
</evidence>
<feature type="chain" id="PRO_5043844269" evidence="2">
    <location>
        <begin position="20"/>
        <end position="231"/>
    </location>
</feature>
<organism evidence="4 5">
    <name type="scientific">Favolaschia claudopus</name>
    <dbReference type="NCBI Taxonomy" id="2862362"/>
    <lineage>
        <taxon>Eukaryota</taxon>
        <taxon>Fungi</taxon>
        <taxon>Dikarya</taxon>
        <taxon>Basidiomycota</taxon>
        <taxon>Agaricomycotina</taxon>
        <taxon>Agaricomycetes</taxon>
        <taxon>Agaricomycetidae</taxon>
        <taxon>Agaricales</taxon>
        <taxon>Marasmiineae</taxon>
        <taxon>Mycenaceae</taxon>
        <taxon>Favolaschia</taxon>
    </lineage>
</organism>
<comment type="caution">
    <text evidence="4">The sequence shown here is derived from an EMBL/GenBank/DDBJ whole genome shotgun (WGS) entry which is preliminary data.</text>
</comment>
<feature type="domain" description="MIR" evidence="3">
    <location>
        <begin position="114"/>
        <end position="174"/>
    </location>
</feature>
<dbReference type="SUPFAM" id="SSF82109">
    <property type="entry name" value="MIR domain"/>
    <property type="match status" value="1"/>
</dbReference>
<dbReference type="SMART" id="SM00472">
    <property type="entry name" value="MIR"/>
    <property type="match status" value="3"/>
</dbReference>
<dbReference type="PANTHER" id="PTHR10050:SF46">
    <property type="entry name" value="PROTEIN O-MANNOSYL-TRANSFERASE 2"/>
    <property type="match status" value="1"/>
</dbReference>
<evidence type="ECO:0000256" key="2">
    <source>
        <dbReference type="SAM" id="SignalP"/>
    </source>
</evidence>
<dbReference type="PANTHER" id="PTHR10050">
    <property type="entry name" value="DOLICHYL-PHOSPHATE-MANNOSE--PROTEIN MANNOSYLTRANSFERASE"/>
    <property type="match status" value="1"/>
</dbReference>
<dbReference type="Pfam" id="PF02815">
    <property type="entry name" value="MIR"/>
    <property type="match status" value="1"/>
</dbReference>
<sequence length="231" mass="25410">MPSSLVSTLCLILISGFLSLLTFNLQTAFNMNHGSYPEVNVHEVVHFGAVITLQHVSTTGGYLSSLNASYPKRPASSEQQLVAVAAARSDDTSWRIYNASMRSELVDQDDVQGMHHVSRDATVILRHVATHKFLHSHQEFAAPVTSGEGHWEVTAYGMRGFEGDANDDWVVEPLRGAVLTTATPFRLRHRLTGCYLASREGAQLPEWGFGLQEVTCTRDEAGGDLWIIDAI</sequence>
<proteinExistence type="predicted"/>
<feature type="signal peptide" evidence="2">
    <location>
        <begin position="1"/>
        <end position="19"/>
    </location>
</feature>
<name>A0AAW0D1X9_9AGAR</name>